<name>A0A6M3ZKW3_BACSU</name>
<dbReference type="AlphaFoldDB" id="A0A6M3ZKW3"/>
<sequence length="60" mass="7110">MKDIVRDLVIDDIDAAEGVLDKLYVYLENTLRPEEKRVWERCDKDIMSVFAKLKNIKEII</sequence>
<accession>A0A6M3ZKW3</accession>
<dbReference type="KEGG" id="bsu:BSU20210"/>
<organism evidence="1">
    <name type="scientific">Bacillus subtilis (strain 168)</name>
    <dbReference type="NCBI Taxonomy" id="224308"/>
    <lineage>
        <taxon>Bacteria</taxon>
        <taxon>Bacillati</taxon>
        <taxon>Bacillota</taxon>
        <taxon>Bacilli</taxon>
        <taxon>Bacillales</taxon>
        <taxon>Bacillaceae</taxon>
        <taxon>Bacillus</taxon>
    </lineage>
</organism>
<dbReference type="OrthoDB" id="9894677at2"/>
<proteinExistence type="predicted"/>
<dbReference type="SMR" id="A0A6M3ZKW3"/>
<gene>
    <name evidence="1" type="ORF">HIR78_12285</name>
</gene>
<dbReference type="EMBL" id="CP052842">
    <property type="protein sequence ID" value="QJP90880.1"/>
    <property type="molecule type" value="Genomic_DNA"/>
</dbReference>
<evidence type="ECO:0000313" key="1">
    <source>
        <dbReference type="EMBL" id="QJP90880.1"/>
    </source>
</evidence>
<reference evidence="1" key="1">
    <citation type="submission" date="2020-04" db="EMBL/GenBank/DDBJ databases">
        <title>Phage recombination drives evolution of spore-forming Bacilli.</title>
        <authorList>
            <person name="Dragos A."/>
            <person name="Kovacs A.T."/>
        </authorList>
    </citation>
    <scope>NUCLEOTIDE SEQUENCE</scope>
    <source>
        <strain evidence="1">168</strain>
    </source>
</reference>
<dbReference type="RefSeq" id="WP_010886541.1">
    <property type="nucleotide sequence ID" value="NC_000964.3"/>
</dbReference>
<protein>
    <submittedName>
        <fullName evidence="1">Uncharacterized protein</fullName>
    </submittedName>
</protein>